<evidence type="ECO:0000313" key="2">
    <source>
        <dbReference type="Proteomes" id="UP000031408"/>
    </source>
</evidence>
<accession>A0A0C1KWE1</accession>
<organism evidence="1 2">
    <name type="scientific">Flavihumibacter solisilvae</name>
    <dbReference type="NCBI Taxonomy" id="1349421"/>
    <lineage>
        <taxon>Bacteria</taxon>
        <taxon>Pseudomonadati</taxon>
        <taxon>Bacteroidota</taxon>
        <taxon>Chitinophagia</taxon>
        <taxon>Chitinophagales</taxon>
        <taxon>Chitinophagaceae</taxon>
        <taxon>Flavihumibacter</taxon>
    </lineage>
</organism>
<name>A0A0C1KWE1_9BACT</name>
<sequence length="344" mass="38566">MKQKLLLIACLLVGATLILTALHYRLKDPNDHPHGFTRKFNQPGLKILFSHTLPITYNRIAGYENGKIWISCNQPGRLMTFTTDSQKNEELIVPSNLTHRITAPFYTLLKDSNLIILGSHSRKILRYNVYTKISDTTVANTGSFLDAAALSRNSIILRTITKGTTIPQLEKLHITSGLLQQEKGISDTTEGAIIYSDGQLIIDPLTQHMSTYCYYKNQVTSFDSSLSQIVKSTTIDTHSVPTVNVHMSAASVELVKPPLHIHKSATAYNDKIYIHATLRSESESWKTFILNDVIDVYKQNSPSYLGSFYLPKQDNKSLISLHKSGKQMFVLYPGKLICYSLTDG</sequence>
<dbReference type="RefSeq" id="WP_039144131.1">
    <property type="nucleotide sequence ID" value="NZ_JSVC01000036.1"/>
</dbReference>
<proteinExistence type="predicted"/>
<dbReference type="STRING" id="1349421.OI18_22015"/>
<protein>
    <submittedName>
        <fullName evidence="1">Uncharacterized protein</fullName>
    </submittedName>
</protein>
<evidence type="ECO:0000313" key="1">
    <source>
        <dbReference type="EMBL" id="KIC92002.1"/>
    </source>
</evidence>
<keyword evidence="2" id="KW-1185">Reference proteome</keyword>
<dbReference type="SUPFAM" id="SSF101898">
    <property type="entry name" value="NHL repeat"/>
    <property type="match status" value="1"/>
</dbReference>
<dbReference type="EMBL" id="JSVC01000036">
    <property type="protein sequence ID" value="KIC92002.1"/>
    <property type="molecule type" value="Genomic_DNA"/>
</dbReference>
<gene>
    <name evidence="1" type="ORF">OI18_22015</name>
</gene>
<dbReference type="OrthoDB" id="673785at2"/>
<dbReference type="AlphaFoldDB" id="A0A0C1KWE1"/>
<reference evidence="1 2" key="1">
    <citation type="submission" date="2014-11" db="EMBL/GenBank/DDBJ databases">
        <title>Genome sequence of Flavihumibacter solisilvae 3-3.</title>
        <authorList>
            <person name="Zhou G."/>
            <person name="Li M."/>
            <person name="Wang G."/>
        </authorList>
    </citation>
    <scope>NUCLEOTIDE SEQUENCE [LARGE SCALE GENOMIC DNA]</scope>
    <source>
        <strain evidence="1 2">3-3</strain>
    </source>
</reference>
<comment type="caution">
    <text evidence="1">The sequence shown here is derived from an EMBL/GenBank/DDBJ whole genome shotgun (WGS) entry which is preliminary data.</text>
</comment>
<dbReference type="Proteomes" id="UP000031408">
    <property type="component" value="Unassembled WGS sequence"/>
</dbReference>